<proteinExistence type="predicted"/>
<feature type="coiled-coil region" evidence="1">
    <location>
        <begin position="114"/>
        <end position="141"/>
    </location>
</feature>
<accession>A0A916WYE9</accession>
<feature type="compositionally biased region" description="Acidic residues" evidence="2">
    <location>
        <begin position="302"/>
        <end position="318"/>
    </location>
</feature>
<reference evidence="5" key="1">
    <citation type="journal article" date="2014" name="Int. J. Syst. Evol. Microbiol.">
        <title>Complete genome sequence of Corynebacterium casei LMG S-19264T (=DSM 44701T), isolated from a smear-ripened cheese.</title>
        <authorList>
            <consortium name="US DOE Joint Genome Institute (JGI-PGF)"/>
            <person name="Walter F."/>
            <person name="Albersmeier A."/>
            <person name="Kalinowski J."/>
            <person name="Ruckert C."/>
        </authorList>
    </citation>
    <scope>NUCLEOTIDE SEQUENCE</scope>
    <source>
        <strain evidence="5">CGMCC 1.12827</strain>
    </source>
</reference>
<dbReference type="RefSeq" id="WP_188587300.1">
    <property type="nucleotide sequence ID" value="NZ_BMGC01000023.1"/>
</dbReference>
<dbReference type="InterPro" id="IPR046706">
    <property type="entry name" value="DUF6779"/>
</dbReference>
<keyword evidence="1" id="KW-0175">Coiled coil</keyword>
<keyword evidence="6" id="KW-1185">Reference proteome</keyword>
<dbReference type="Pfam" id="PF20570">
    <property type="entry name" value="DUF6779"/>
    <property type="match status" value="1"/>
</dbReference>
<evidence type="ECO:0000256" key="3">
    <source>
        <dbReference type="SAM" id="Phobius"/>
    </source>
</evidence>
<comment type="caution">
    <text evidence="5">The sequence shown here is derived from an EMBL/GenBank/DDBJ whole genome shotgun (WGS) entry which is preliminary data.</text>
</comment>
<feature type="compositionally biased region" description="Polar residues" evidence="2">
    <location>
        <begin position="240"/>
        <end position="254"/>
    </location>
</feature>
<evidence type="ECO:0000259" key="4">
    <source>
        <dbReference type="Pfam" id="PF20570"/>
    </source>
</evidence>
<reference evidence="5" key="2">
    <citation type="submission" date="2020-09" db="EMBL/GenBank/DDBJ databases">
        <authorList>
            <person name="Sun Q."/>
            <person name="Zhou Y."/>
        </authorList>
    </citation>
    <scope>NUCLEOTIDE SEQUENCE</scope>
    <source>
        <strain evidence="5">CGMCC 1.12827</strain>
    </source>
</reference>
<dbReference type="AlphaFoldDB" id="A0A916WYE9"/>
<feature type="transmembrane region" description="Helical" evidence="3">
    <location>
        <begin position="46"/>
        <end position="66"/>
    </location>
</feature>
<feature type="compositionally biased region" description="Acidic residues" evidence="2">
    <location>
        <begin position="327"/>
        <end position="343"/>
    </location>
</feature>
<feature type="domain" description="DUF6779" evidence="4">
    <location>
        <begin position="50"/>
        <end position="154"/>
    </location>
</feature>
<keyword evidence="3" id="KW-0812">Transmembrane</keyword>
<feature type="transmembrane region" description="Helical" evidence="3">
    <location>
        <begin position="21"/>
        <end position="40"/>
    </location>
</feature>
<feature type="region of interest" description="Disordered" evidence="2">
    <location>
        <begin position="236"/>
        <end position="386"/>
    </location>
</feature>
<feature type="region of interest" description="Disordered" evidence="2">
    <location>
        <begin position="157"/>
        <end position="217"/>
    </location>
</feature>
<name>A0A916WYE9_9ACTN</name>
<evidence type="ECO:0000256" key="1">
    <source>
        <dbReference type="SAM" id="Coils"/>
    </source>
</evidence>
<feature type="compositionally biased region" description="Polar residues" evidence="2">
    <location>
        <begin position="160"/>
        <end position="169"/>
    </location>
</feature>
<feature type="compositionally biased region" description="Basic and acidic residues" evidence="2">
    <location>
        <begin position="275"/>
        <end position="288"/>
    </location>
</feature>
<organism evidence="5 6">
    <name type="scientific">Gordonia jinhuaensis</name>
    <dbReference type="NCBI Taxonomy" id="1517702"/>
    <lineage>
        <taxon>Bacteria</taxon>
        <taxon>Bacillati</taxon>
        <taxon>Actinomycetota</taxon>
        <taxon>Actinomycetes</taxon>
        <taxon>Mycobacteriales</taxon>
        <taxon>Gordoniaceae</taxon>
        <taxon>Gordonia</taxon>
    </lineage>
</organism>
<sequence>MTTSRARKTDAARTRGASPSQWLLGLLLVLAIVASIVMVFTSSLSVVGSIAVIAALWAAVIGAILVTKYRRQAEASESKARDLRLVYELQLEREINARRQYELTVENQIRQEVRAEASEDLDDLKAQVSSLRASLERLLGTDLLDGPSALERDRMRELAGSSSAATGPQTGREDPGFGDSGFEDRGRDDVLAERDFAATAPPPLDLRAGAGAQPSEERTEVIPAITDEMLAQADARVGQTGASEATPDPTTSAQAAGPVGEFGSADSSFATSGTEDSRVGDELPREDSGGGAHSSEPPAPPEPEDATVVEDDEDEPLEADTQATEALETEAVDTETLELEEPEHEGRHERNGHPAATLINGSAHAGENPADERADEDDESGAHYAGRSVSDLLAQWRTAAEDAGDVGAGRRRRRAD</sequence>
<protein>
    <recommendedName>
        <fullName evidence="4">DUF6779 domain-containing protein</fullName>
    </recommendedName>
</protein>
<evidence type="ECO:0000313" key="6">
    <source>
        <dbReference type="Proteomes" id="UP000621454"/>
    </source>
</evidence>
<keyword evidence="3" id="KW-0472">Membrane</keyword>
<dbReference type="EMBL" id="BMGC01000023">
    <property type="protein sequence ID" value="GGB39581.1"/>
    <property type="molecule type" value="Genomic_DNA"/>
</dbReference>
<feature type="compositionally biased region" description="Polar residues" evidence="2">
    <location>
        <begin position="265"/>
        <end position="274"/>
    </location>
</feature>
<gene>
    <name evidence="5" type="ORF">GCM10011489_29080</name>
</gene>
<dbReference type="Proteomes" id="UP000621454">
    <property type="component" value="Unassembled WGS sequence"/>
</dbReference>
<keyword evidence="3" id="KW-1133">Transmembrane helix</keyword>
<feature type="compositionally biased region" description="Basic and acidic residues" evidence="2">
    <location>
        <begin position="182"/>
        <end position="196"/>
    </location>
</feature>
<evidence type="ECO:0000256" key="2">
    <source>
        <dbReference type="SAM" id="MobiDB-lite"/>
    </source>
</evidence>
<evidence type="ECO:0000313" key="5">
    <source>
        <dbReference type="EMBL" id="GGB39581.1"/>
    </source>
</evidence>